<dbReference type="EMBL" id="CP001941">
    <property type="protein sequence ID" value="ADD08849.1"/>
    <property type="molecule type" value="Genomic_DNA"/>
</dbReference>
<dbReference type="HOGENOM" id="CLU_632541_0_0_2"/>
<organism evidence="1 2">
    <name type="scientific">Aciduliprofundum boonei (strain DSM 19572 / T469)</name>
    <dbReference type="NCBI Taxonomy" id="439481"/>
    <lineage>
        <taxon>Archaea</taxon>
        <taxon>Methanobacteriati</taxon>
        <taxon>Thermoplasmatota</taxon>
        <taxon>DHVE2 group</taxon>
        <taxon>Candidatus Aciduliprofundum</taxon>
    </lineage>
</organism>
<evidence type="ECO:0000313" key="2">
    <source>
        <dbReference type="Proteomes" id="UP000001400"/>
    </source>
</evidence>
<proteinExistence type="predicted"/>
<accession>D3T9S0</accession>
<keyword evidence="2" id="KW-1185">Reference proteome</keyword>
<sequence>MQGRMYNRTSYPKIPIASKHCRFRIVNANYLATEHLCRWFVILMSDKSPIPRRGNYASMVAKARSTLPLLLPFGCSYVLLNIEIIGNEMNLIVKSPYKGEAIPIDRLGLLAYMAIEILKRGSYRKDPFMSKYEKYYDKFREYIPEDYRITVNGEYTTFNYRTLEEIYQKFPEIIEDLSGVHSPVNPPQCQSCPFKNACAYLSATADLMDLHMLDFFHNIPRIYHALRNAGVNALLYIGIYMFNRFRYLNVDESLISAAEYLSEGKNVAIYVRFGIEPRNRMFLSLLDGNVYKDAYQLVLKNPNMRIFDESGDVTDELVIKSLILRSLLTSRNSNEINKFLKDYPENEKYILYFSFLTNNPFAENIFYARGTVDENDPSTMYLNEKNGVVDLLSTIYNSKLYKDGYIEVDKENLKVYPTKKLLNTLSSLCMGGE</sequence>
<dbReference type="RefSeq" id="WP_012997309.1">
    <property type="nucleotide sequence ID" value="NC_013926.1"/>
</dbReference>
<reference evidence="1" key="1">
    <citation type="submission" date="2010-02" db="EMBL/GenBank/DDBJ databases">
        <title>Complete sequence of Aciduliprofundum boonei T469.</title>
        <authorList>
            <consortium name="US DOE Joint Genome Institute"/>
            <person name="Lucas S."/>
            <person name="Copeland A."/>
            <person name="Lapidus A."/>
            <person name="Cheng J.-F."/>
            <person name="Bruce D."/>
            <person name="Goodwin L."/>
            <person name="Pitluck S."/>
            <person name="Saunders E."/>
            <person name="Detter J.C."/>
            <person name="Han C."/>
            <person name="Tapia R."/>
            <person name="Land M."/>
            <person name="Hauser L."/>
            <person name="Kyrpides N."/>
            <person name="Mikhailova N."/>
            <person name="Flores G."/>
            <person name="Reysenbach A.-L."/>
            <person name="Woyke T."/>
        </authorList>
    </citation>
    <scope>NUCLEOTIDE SEQUENCE</scope>
    <source>
        <strain evidence="1">T469</strain>
    </source>
</reference>
<dbReference type="GeneID" id="8827997"/>
<name>D3T9S0_ACIB4</name>
<evidence type="ECO:0000313" key="1">
    <source>
        <dbReference type="EMBL" id="ADD08849.1"/>
    </source>
</evidence>
<protein>
    <submittedName>
        <fullName evidence="1">Uncharacterized protein</fullName>
    </submittedName>
</protein>
<dbReference type="Proteomes" id="UP000001400">
    <property type="component" value="Chromosome"/>
</dbReference>
<gene>
    <name evidence="1" type="ordered locus">Aboo_1040</name>
</gene>
<dbReference type="KEGG" id="abi:Aboo_1040"/>
<dbReference type="AlphaFoldDB" id="D3T9S0"/>